<evidence type="ECO:0000313" key="2">
    <source>
        <dbReference type="Proteomes" id="UP000267096"/>
    </source>
</evidence>
<organism evidence="3">
    <name type="scientific">Anisakis simplex</name>
    <name type="common">Herring worm</name>
    <dbReference type="NCBI Taxonomy" id="6269"/>
    <lineage>
        <taxon>Eukaryota</taxon>
        <taxon>Metazoa</taxon>
        <taxon>Ecdysozoa</taxon>
        <taxon>Nematoda</taxon>
        <taxon>Chromadorea</taxon>
        <taxon>Rhabditida</taxon>
        <taxon>Spirurina</taxon>
        <taxon>Ascaridomorpha</taxon>
        <taxon>Ascaridoidea</taxon>
        <taxon>Anisakidae</taxon>
        <taxon>Anisakis</taxon>
        <taxon>Anisakis simplex complex</taxon>
    </lineage>
</organism>
<dbReference type="Proteomes" id="UP000267096">
    <property type="component" value="Unassembled WGS sequence"/>
</dbReference>
<dbReference type="EMBL" id="UYRR01038351">
    <property type="protein sequence ID" value="VDK73338.1"/>
    <property type="molecule type" value="Genomic_DNA"/>
</dbReference>
<keyword evidence="2" id="KW-1185">Reference proteome</keyword>
<dbReference type="AlphaFoldDB" id="A0A0M3KHW7"/>
<sequence>MSLDLGNLCPTGHVCYPNSTAPNAMCYQSCGGTGTPVGGSINGLCPAGSILTFGECCRRNSYREAFFGTPLYDYTPSVMKANVLGTCMNGSPIISGCIKGVCGAGLDCINDVCCASNRNSQNAIAFSPQSTRPIGVKCEMPQQCVGFNEGLSTCDMGRCKCQPYAYTQGMACARRKSFSQSFF</sequence>
<dbReference type="OrthoDB" id="5791889at2759"/>
<gene>
    <name evidence="1" type="ORF">ASIM_LOCUS19964</name>
</gene>
<accession>A0A0M3KHW7</accession>
<dbReference type="WBParaSite" id="ASIM_0002058201-mRNA-1">
    <property type="protein sequence ID" value="ASIM_0002058201-mRNA-1"/>
    <property type="gene ID" value="ASIM_0002058201"/>
</dbReference>
<reference evidence="3" key="1">
    <citation type="submission" date="2017-02" db="UniProtKB">
        <authorList>
            <consortium name="WormBaseParasite"/>
        </authorList>
    </citation>
    <scope>IDENTIFICATION</scope>
</reference>
<proteinExistence type="predicted"/>
<evidence type="ECO:0000313" key="1">
    <source>
        <dbReference type="EMBL" id="VDK73338.1"/>
    </source>
</evidence>
<evidence type="ECO:0000313" key="3">
    <source>
        <dbReference type="WBParaSite" id="ASIM_0002058201-mRNA-1"/>
    </source>
</evidence>
<name>A0A0M3KHW7_ANISI</name>
<protein>
    <submittedName>
        <fullName evidence="3">CC domain-containing protein</fullName>
    </submittedName>
</protein>
<reference evidence="1 2" key="2">
    <citation type="submission" date="2018-11" db="EMBL/GenBank/DDBJ databases">
        <authorList>
            <consortium name="Pathogen Informatics"/>
        </authorList>
    </citation>
    <scope>NUCLEOTIDE SEQUENCE [LARGE SCALE GENOMIC DNA]</scope>
</reference>